<dbReference type="SUPFAM" id="SSF52402">
    <property type="entry name" value="Adenine nucleotide alpha hydrolases-like"/>
    <property type="match status" value="1"/>
</dbReference>
<dbReference type="OrthoDB" id="9801841at2"/>
<feature type="domain" description="Protein kinase" evidence="6">
    <location>
        <begin position="25"/>
        <end position="290"/>
    </location>
</feature>
<dbReference type="GeneID" id="92352040"/>
<dbReference type="InterPro" id="IPR006016">
    <property type="entry name" value="UspA"/>
</dbReference>
<dbReference type="SUPFAM" id="SSF56112">
    <property type="entry name" value="Protein kinase-like (PK-like)"/>
    <property type="match status" value="1"/>
</dbReference>
<dbReference type="PANTHER" id="PTHR43289">
    <property type="entry name" value="MITOGEN-ACTIVATED PROTEIN KINASE KINASE KINASE 20-RELATED"/>
    <property type="match status" value="1"/>
</dbReference>
<keyword evidence="2" id="KW-0808">Transferase</keyword>
<evidence type="ECO:0000256" key="1">
    <source>
        <dbReference type="ARBA" id="ARBA00008791"/>
    </source>
</evidence>
<evidence type="ECO:0000256" key="4">
    <source>
        <dbReference type="ARBA" id="ARBA00022777"/>
    </source>
</evidence>
<dbReference type="PROSITE" id="PS50011">
    <property type="entry name" value="PROTEIN_KINASE_DOM"/>
    <property type="match status" value="1"/>
</dbReference>
<gene>
    <name evidence="7" type="ORF">LepocDRAFT_00004510</name>
</gene>
<dbReference type="CDD" id="cd00293">
    <property type="entry name" value="USP-like"/>
    <property type="match status" value="1"/>
</dbReference>
<protein>
    <submittedName>
        <fullName evidence="7">Serine/threonine protein kinase</fullName>
    </submittedName>
</protein>
<dbReference type="Proteomes" id="UP000053899">
    <property type="component" value="Unassembled WGS sequence"/>
</dbReference>
<dbReference type="InterPro" id="IPR008271">
    <property type="entry name" value="Ser/Thr_kinase_AS"/>
</dbReference>
<dbReference type="EMBL" id="JH660670">
    <property type="protein sequence ID" value="EIM31711.1"/>
    <property type="molecule type" value="Genomic_DNA"/>
</dbReference>
<dbReference type="InterPro" id="IPR011009">
    <property type="entry name" value="Kinase-like_dom_sf"/>
</dbReference>
<keyword evidence="8" id="KW-1185">Reference proteome</keyword>
<dbReference type="Gene3D" id="1.10.510.10">
    <property type="entry name" value="Transferase(Phosphotransferase) domain 1"/>
    <property type="match status" value="1"/>
</dbReference>
<dbReference type="Gene3D" id="3.40.50.620">
    <property type="entry name" value="HUPs"/>
    <property type="match status" value="1"/>
</dbReference>
<evidence type="ECO:0000313" key="7">
    <source>
        <dbReference type="EMBL" id="EIM31711.1"/>
    </source>
</evidence>
<dbReference type="HOGENOM" id="CLU_586145_0_0_4"/>
<dbReference type="InterPro" id="IPR014729">
    <property type="entry name" value="Rossmann-like_a/b/a_fold"/>
</dbReference>
<keyword evidence="5" id="KW-0067">ATP-binding</keyword>
<dbReference type="PROSITE" id="PS00108">
    <property type="entry name" value="PROTEIN_KINASE_ST"/>
    <property type="match status" value="1"/>
</dbReference>
<evidence type="ECO:0000259" key="6">
    <source>
        <dbReference type="PROSITE" id="PS50011"/>
    </source>
</evidence>
<name>I4Z669_9BURK</name>
<dbReference type="RefSeq" id="WP_009453203.1">
    <property type="nucleotide sequence ID" value="NZ_JH660670.1"/>
</dbReference>
<dbReference type="Pfam" id="PF00582">
    <property type="entry name" value="Usp"/>
    <property type="match status" value="1"/>
</dbReference>
<dbReference type="InterPro" id="IPR006015">
    <property type="entry name" value="Universal_stress_UspA"/>
</dbReference>
<dbReference type="GO" id="GO:0005524">
    <property type="term" value="F:ATP binding"/>
    <property type="evidence" value="ECO:0007669"/>
    <property type="project" value="UniProtKB-KW"/>
</dbReference>
<evidence type="ECO:0000256" key="3">
    <source>
        <dbReference type="ARBA" id="ARBA00022741"/>
    </source>
</evidence>
<dbReference type="Gene3D" id="3.30.200.20">
    <property type="entry name" value="Phosphorylase Kinase, domain 1"/>
    <property type="match status" value="1"/>
</dbReference>
<dbReference type="PANTHER" id="PTHR43289:SF34">
    <property type="entry name" value="SERINE_THREONINE-PROTEIN KINASE YBDM-RELATED"/>
    <property type="match status" value="1"/>
</dbReference>
<evidence type="ECO:0000313" key="8">
    <source>
        <dbReference type="Proteomes" id="UP000053899"/>
    </source>
</evidence>
<comment type="similarity">
    <text evidence="1">Belongs to the universal stress protein A family.</text>
</comment>
<evidence type="ECO:0000256" key="5">
    <source>
        <dbReference type="ARBA" id="ARBA00022840"/>
    </source>
</evidence>
<dbReference type="AlphaFoldDB" id="I4Z669"/>
<proteinExistence type="inferred from homology"/>
<keyword evidence="4 7" id="KW-0418">Kinase</keyword>
<keyword evidence="3" id="KW-0547">Nucleotide-binding</keyword>
<dbReference type="GO" id="GO:0004674">
    <property type="term" value="F:protein serine/threonine kinase activity"/>
    <property type="evidence" value="ECO:0007669"/>
    <property type="project" value="UniProtKB-KW"/>
</dbReference>
<accession>I4Z669</accession>
<reference evidence="7 8" key="1">
    <citation type="submission" date="2012-04" db="EMBL/GenBank/DDBJ databases">
        <title>Improved High-Quality Draft sequence of Leptothrix ochracea L12.</title>
        <authorList>
            <consortium name="US DOE Joint Genome Institute"/>
            <person name="Lucas S."/>
            <person name="Han J."/>
            <person name="Lapidus A."/>
            <person name="Cheng J.-F."/>
            <person name="Goodwin L."/>
            <person name="Pitluck S."/>
            <person name="Peters L."/>
            <person name="Zeytun A."/>
            <person name="Detter J.C."/>
            <person name="Han C."/>
            <person name="Tapia R."/>
            <person name="Land M."/>
            <person name="Hauser L."/>
            <person name="Kyrpides N."/>
            <person name="Ivanova N."/>
            <person name="Pagani I."/>
            <person name="Stepanauskas R."/>
            <person name="Masland D."/>
            <person name="Poulton N."/>
            <person name="Emerson D."/>
            <person name="Fleming E."/>
            <person name="Woyke T."/>
        </authorList>
    </citation>
    <scope>NUCLEOTIDE SEQUENCE [LARGE SCALE GENOMIC DNA]</scope>
    <source>
        <strain evidence="7 8">L12</strain>
    </source>
</reference>
<keyword evidence="7" id="KW-0723">Serine/threonine-protein kinase</keyword>
<sequence length="491" mass="54201">MATNGPRPELGYPTPPEKGEVIDGFLLEDILHQGGMANLWLVSHPDHAQPMLMKVPRIKGGEDPATIVGFEVEQMILPMLSGPHVPKCIARGDFSKRPYIVMEQIPGVSLRAQLLEKKPLPFEDIAAIGAKVALALHDLHRQHVIHLDIKPSNILFRPEQADGHGGEAVLVDYGLSRHDFLPDLLDEEFDLPMGTGPYMSPEQVQFLRSEPRSDLFALGVILYHLTTGERPFGAPVSVRGLRERLYKEPVAPRVLRPDCPPWLQEVILRCLEVQADQRHPSAAHLAQDLLHPEQIHLTARAERVGSVGRWTHIKRWFKAIGAEPSARGGAVEQLKRAPIIMAAVDVQGATPDLLDLLHETVYRIVVTEKGARLACVSVMKTARIGIDELTDAQGQSLHVKQLVGLKHWARPLERALDLSEERLTFHVLEAPDAATALVDFAQRNQIDHIVMGARGNSALRRYLGSVSSQVVAKADCTVTVVRVPSEARQAG</sequence>
<dbReference type="CDD" id="cd14014">
    <property type="entry name" value="STKc_PknB_like"/>
    <property type="match status" value="1"/>
</dbReference>
<evidence type="ECO:0000256" key="2">
    <source>
        <dbReference type="ARBA" id="ARBA00022679"/>
    </source>
</evidence>
<organism evidence="7 8">
    <name type="scientific">Leptothrix ochracea L12</name>
    <dbReference type="NCBI Taxonomy" id="735332"/>
    <lineage>
        <taxon>Bacteria</taxon>
        <taxon>Pseudomonadati</taxon>
        <taxon>Pseudomonadota</taxon>
        <taxon>Betaproteobacteria</taxon>
        <taxon>Burkholderiales</taxon>
        <taxon>Sphaerotilaceae</taxon>
        <taxon>Leptothrix</taxon>
    </lineage>
</organism>
<dbReference type="PRINTS" id="PR01438">
    <property type="entry name" value="UNVRSLSTRESS"/>
</dbReference>
<dbReference type="Pfam" id="PF00069">
    <property type="entry name" value="Pkinase"/>
    <property type="match status" value="1"/>
</dbReference>
<dbReference type="SMART" id="SM00220">
    <property type="entry name" value="S_TKc"/>
    <property type="match status" value="1"/>
</dbReference>
<dbReference type="InterPro" id="IPR000719">
    <property type="entry name" value="Prot_kinase_dom"/>
</dbReference>